<reference evidence="1 2" key="1">
    <citation type="submission" date="2020-07" db="EMBL/GenBank/DDBJ databases">
        <title>Pseudogemmobacter sp. nov., isolated from poultry manure in Taiwan.</title>
        <authorList>
            <person name="Lin S.-Y."/>
            <person name="Tang Y.-S."/>
            <person name="Young C.-C."/>
        </authorList>
    </citation>
    <scope>NUCLEOTIDE SEQUENCE [LARGE SCALE GENOMIC DNA]</scope>
    <source>
        <strain evidence="1 2">CC-YST710</strain>
    </source>
</reference>
<accession>A0ABS8CS82</accession>
<dbReference type="Proteomes" id="UP001198571">
    <property type="component" value="Unassembled WGS sequence"/>
</dbReference>
<dbReference type="RefSeq" id="WP_226937695.1">
    <property type="nucleotide sequence ID" value="NZ_JACDXX010000037.1"/>
</dbReference>
<evidence type="ECO:0000313" key="1">
    <source>
        <dbReference type="EMBL" id="MCB5412271.1"/>
    </source>
</evidence>
<proteinExistence type="predicted"/>
<dbReference type="EMBL" id="JACDXX010000037">
    <property type="protein sequence ID" value="MCB5412271.1"/>
    <property type="molecule type" value="Genomic_DNA"/>
</dbReference>
<organism evidence="1 2">
    <name type="scientific">Pseudogemmobacter faecipullorum</name>
    <dbReference type="NCBI Taxonomy" id="2755041"/>
    <lineage>
        <taxon>Bacteria</taxon>
        <taxon>Pseudomonadati</taxon>
        <taxon>Pseudomonadota</taxon>
        <taxon>Alphaproteobacteria</taxon>
        <taxon>Rhodobacterales</taxon>
        <taxon>Paracoccaceae</taxon>
        <taxon>Pseudogemmobacter</taxon>
    </lineage>
</organism>
<gene>
    <name evidence="1" type="ORF">H0485_20075</name>
</gene>
<protein>
    <submittedName>
        <fullName evidence="1">Uncharacterized protein</fullName>
    </submittedName>
</protein>
<sequence>MPSRQLDDDDIRFLSHHLRGVRQARLRFLNATPTYELALVEALLAMGVSVTTEKLGAVAPYPRRRFGIRYKDGQAILTVAPDAALMG</sequence>
<evidence type="ECO:0000313" key="2">
    <source>
        <dbReference type="Proteomes" id="UP001198571"/>
    </source>
</evidence>
<keyword evidence="2" id="KW-1185">Reference proteome</keyword>
<comment type="caution">
    <text evidence="1">The sequence shown here is derived from an EMBL/GenBank/DDBJ whole genome shotgun (WGS) entry which is preliminary data.</text>
</comment>
<name>A0ABS8CS82_9RHOB</name>